<sequence>MYLSLGEGGVFIALRQLWAEGLVGQNHRTCEHLILFGYGPPTPSRTQHTYDVTSALSHVPMPRMKINKDGQPRRLLRKLESQRKVKTHNTTKIKHHKPRRDVNHTVVCGIVLRVTN</sequence>
<protein>
    <submittedName>
        <fullName evidence="1">Uncharacterized protein</fullName>
    </submittedName>
</protein>
<evidence type="ECO:0000313" key="1">
    <source>
        <dbReference type="EMBL" id="KAF7812962.1"/>
    </source>
</evidence>
<keyword evidence="2" id="KW-1185">Reference proteome</keyword>
<comment type="caution">
    <text evidence="1">The sequence shown here is derived from an EMBL/GenBank/DDBJ whole genome shotgun (WGS) entry which is preliminary data.</text>
</comment>
<dbReference type="Proteomes" id="UP000634136">
    <property type="component" value="Unassembled WGS sequence"/>
</dbReference>
<evidence type="ECO:0000313" key="2">
    <source>
        <dbReference type="Proteomes" id="UP000634136"/>
    </source>
</evidence>
<gene>
    <name evidence="1" type="ORF">G2W53_033938</name>
</gene>
<name>A0A834W8F9_9FABA</name>
<dbReference type="AlphaFoldDB" id="A0A834W8F9"/>
<reference evidence="1" key="1">
    <citation type="submission" date="2020-09" db="EMBL/GenBank/DDBJ databases">
        <title>Genome-Enabled Discovery of Anthraquinone Biosynthesis in Senna tora.</title>
        <authorList>
            <person name="Kang S.-H."/>
            <person name="Pandey R.P."/>
            <person name="Lee C.-M."/>
            <person name="Sim J.-S."/>
            <person name="Jeong J.-T."/>
            <person name="Choi B.-S."/>
            <person name="Jung M."/>
            <person name="Ginzburg D."/>
            <person name="Zhao K."/>
            <person name="Won S.Y."/>
            <person name="Oh T.-J."/>
            <person name="Yu Y."/>
            <person name="Kim N.-H."/>
            <person name="Lee O.R."/>
            <person name="Lee T.-H."/>
            <person name="Bashyal P."/>
            <person name="Kim T.-S."/>
            <person name="Lee W.-H."/>
            <person name="Kawkins C."/>
            <person name="Kim C.-K."/>
            <person name="Kim J.S."/>
            <person name="Ahn B.O."/>
            <person name="Rhee S.Y."/>
            <person name="Sohng J.K."/>
        </authorList>
    </citation>
    <scope>NUCLEOTIDE SEQUENCE</scope>
    <source>
        <tissue evidence="1">Leaf</tissue>
    </source>
</reference>
<dbReference type="EMBL" id="JAAIUW010000010">
    <property type="protein sequence ID" value="KAF7812962.1"/>
    <property type="molecule type" value="Genomic_DNA"/>
</dbReference>
<accession>A0A834W8F9</accession>
<organism evidence="1 2">
    <name type="scientific">Senna tora</name>
    <dbReference type="NCBI Taxonomy" id="362788"/>
    <lineage>
        <taxon>Eukaryota</taxon>
        <taxon>Viridiplantae</taxon>
        <taxon>Streptophyta</taxon>
        <taxon>Embryophyta</taxon>
        <taxon>Tracheophyta</taxon>
        <taxon>Spermatophyta</taxon>
        <taxon>Magnoliopsida</taxon>
        <taxon>eudicotyledons</taxon>
        <taxon>Gunneridae</taxon>
        <taxon>Pentapetalae</taxon>
        <taxon>rosids</taxon>
        <taxon>fabids</taxon>
        <taxon>Fabales</taxon>
        <taxon>Fabaceae</taxon>
        <taxon>Caesalpinioideae</taxon>
        <taxon>Cassia clade</taxon>
        <taxon>Senna</taxon>
    </lineage>
</organism>
<proteinExistence type="predicted"/>